<dbReference type="RefSeq" id="WP_181377671.1">
    <property type="nucleotide sequence ID" value="NZ_MG869625.1"/>
</dbReference>
<proteinExistence type="predicted"/>
<evidence type="ECO:0000313" key="2">
    <source>
        <dbReference type="EMBL" id="AWD72364.1"/>
    </source>
</evidence>
<dbReference type="EMBL" id="MG869625">
    <property type="protein sequence ID" value="AWD72364.1"/>
    <property type="molecule type" value="Genomic_DNA"/>
</dbReference>
<evidence type="ECO:0000259" key="1">
    <source>
        <dbReference type="Pfam" id="PF26343"/>
    </source>
</evidence>
<protein>
    <recommendedName>
        <fullName evidence="1">VapC50 C-terminal domain-containing protein</fullName>
    </recommendedName>
</protein>
<gene>
    <name evidence="2" type="ORF">pW11NP2_p044</name>
</gene>
<reference evidence="2" key="1">
    <citation type="submission" date="2018-01" db="EMBL/GenBank/DDBJ databases">
        <title>Plasmids of psychrophilic Polaromonas spp. isolated from Arctic and Antarctic glaciers.</title>
        <authorList>
            <person name="Dziewit L."/>
            <person name="Ciok A."/>
        </authorList>
    </citation>
    <scope>NUCLEOTIDE SEQUENCE</scope>
    <source>
        <plasmid evidence="2">pW11NP2</plasmid>
    </source>
</reference>
<accession>A0A2S1FIL5</accession>
<sequence length="216" mass="23953">MNRHPLSPGGNTLVILDACVLLPSRLSDVLFDLMLEGLYFAYWTGDVEAEFLRNWPVVHPAAAASGSKRLQAFQRATRHGHLITGYSDEVFMSRVPARVQNNDRHLVAAALVMANGLDEEDEPALHRVLIVSDNTKHLAVADTKKLGIEVIKAGAFLDRLFEAEPHRCCQAISKSLSDLKKPPYTKEEMLLALRLHGARITASGLAQSWGIQEKRH</sequence>
<geneLocation type="plasmid" evidence="2">
    <name>pW11NP2</name>
</geneLocation>
<dbReference type="AlphaFoldDB" id="A0A2S1FIL5"/>
<name>A0A2S1FIL5_9BURK</name>
<dbReference type="InterPro" id="IPR058652">
    <property type="entry name" value="VapC50_C"/>
</dbReference>
<keyword evidence="2" id="KW-0614">Plasmid</keyword>
<organism evidence="2">
    <name type="scientific">Polaromonas sp. W11N</name>
    <dbReference type="NCBI Taxonomy" id="1840303"/>
    <lineage>
        <taxon>Bacteria</taxon>
        <taxon>Pseudomonadati</taxon>
        <taxon>Pseudomonadota</taxon>
        <taxon>Betaproteobacteria</taxon>
        <taxon>Burkholderiales</taxon>
        <taxon>Comamonadaceae</taxon>
        <taxon>Polaromonas</taxon>
    </lineage>
</organism>
<feature type="domain" description="VapC50 C-terminal" evidence="1">
    <location>
        <begin position="155"/>
        <end position="206"/>
    </location>
</feature>
<dbReference type="Pfam" id="PF26343">
    <property type="entry name" value="VapC50_C"/>
    <property type="match status" value="1"/>
</dbReference>